<dbReference type="Proteomes" id="UP000014760">
    <property type="component" value="Unassembled WGS sequence"/>
</dbReference>
<dbReference type="InterPro" id="IPR036872">
    <property type="entry name" value="CH_dom_sf"/>
</dbReference>
<reference evidence="3" key="3">
    <citation type="submission" date="2015-06" db="UniProtKB">
        <authorList>
            <consortium name="EnsemblMetazoa"/>
        </authorList>
    </citation>
    <scope>IDENTIFICATION</scope>
</reference>
<dbReference type="GO" id="GO:0007015">
    <property type="term" value="P:actin filament organization"/>
    <property type="evidence" value="ECO:0007669"/>
    <property type="project" value="TreeGrafter"/>
</dbReference>
<organism evidence="2">
    <name type="scientific">Capitella teleta</name>
    <name type="common">Polychaete worm</name>
    <dbReference type="NCBI Taxonomy" id="283909"/>
    <lineage>
        <taxon>Eukaryota</taxon>
        <taxon>Metazoa</taxon>
        <taxon>Spiralia</taxon>
        <taxon>Lophotrochozoa</taxon>
        <taxon>Annelida</taxon>
        <taxon>Polychaeta</taxon>
        <taxon>Sedentaria</taxon>
        <taxon>Scolecida</taxon>
        <taxon>Capitellidae</taxon>
        <taxon>Capitella</taxon>
    </lineage>
</organism>
<evidence type="ECO:0000313" key="2">
    <source>
        <dbReference type="EMBL" id="ELU06754.1"/>
    </source>
</evidence>
<dbReference type="OrthoDB" id="21595at2759"/>
<feature type="domain" description="Calponin-homology (CH)" evidence="1">
    <location>
        <begin position="52"/>
        <end position="176"/>
    </location>
</feature>
<dbReference type="CDD" id="cd00014">
    <property type="entry name" value="CH_SF"/>
    <property type="match status" value="1"/>
</dbReference>
<sequence>MPQGHYCSAFGVWYQGSRKQHTNKMAGRASKSGDAYRTEKKLEEKYDEQEALGTPTCVIDWINGVLAGDVASALSLDDAKRGSSWEAIAAYLKDGVILCMLINKLRLAAGLSKQSFQKKAKTPFVAMQNVENFNQAAKEYGVPETALFQTTDITDGRKASMVNVLNCLSQLGFVANTKGYEPKFTPPGAPKADF</sequence>
<dbReference type="HOGENOM" id="CLU_055232_3_0_1"/>
<dbReference type="STRING" id="283909.R7UJL5"/>
<dbReference type="GO" id="GO:0015629">
    <property type="term" value="C:actin cytoskeleton"/>
    <property type="evidence" value="ECO:0007669"/>
    <property type="project" value="TreeGrafter"/>
</dbReference>
<dbReference type="InterPro" id="IPR050606">
    <property type="entry name" value="Calponin-like"/>
</dbReference>
<keyword evidence="4" id="KW-1185">Reference proteome</keyword>
<dbReference type="EnsemblMetazoa" id="CapteT221625">
    <property type="protein sequence ID" value="CapteP221625"/>
    <property type="gene ID" value="CapteG221625"/>
</dbReference>
<dbReference type="Pfam" id="PF00307">
    <property type="entry name" value="CH"/>
    <property type="match status" value="1"/>
</dbReference>
<evidence type="ECO:0000313" key="3">
    <source>
        <dbReference type="EnsemblMetazoa" id="CapteP221625"/>
    </source>
</evidence>
<dbReference type="OMA" id="AMNNIEN"/>
<name>R7UJL5_CAPTE</name>
<gene>
    <name evidence="2" type="ORF">CAPTEDRAFT_221625</name>
</gene>
<dbReference type="PANTHER" id="PTHR47385:SF24">
    <property type="entry name" value="MUSCLE-SPECIFIC PROTEIN 20"/>
    <property type="match status" value="1"/>
</dbReference>
<protein>
    <recommendedName>
        <fullName evidence="1">Calponin-homology (CH) domain-containing protein</fullName>
    </recommendedName>
</protein>
<reference evidence="2 4" key="2">
    <citation type="journal article" date="2013" name="Nature">
        <title>Insights into bilaterian evolution from three spiralian genomes.</title>
        <authorList>
            <person name="Simakov O."/>
            <person name="Marletaz F."/>
            <person name="Cho S.J."/>
            <person name="Edsinger-Gonzales E."/>
            <person name="Havlak P."/>
            <person name="Hellsten U."/>
            <person name="Kuo D.H."/>
            <person name="Larsson T."/>
            <person name="Lv J."/>
            <person name="Arendt D."/>
            <person name="Savage R."/>
            <person name="Osoegawa K."/>
            <person name="de Jong P."/>
            <person name="Grimwood J."/>
            <person name="Chapman J.A."/>
            <person name="Shapiro H."/>
            <person name="Aerts A."/>
            <person name="Otillar R.P."/>
            <person name="Terry A.Y."/>
            <person name="Boore J.L."/>
            <person name="Grigoriev I.V."/>
            <person name="Lindberg D.R."/>
            <person name="Seaver E.C."/>
            <person name="Weisblat D.A."/>
            <person name="Putnam N.H."/>
            <person name="Rokhsar D.S."/>
        </authorList>
    </citation>
    <scope>NUCLEOTIDE SEQUENCE</scope>
    <source>
        <strain evidence="2 4">I ESC-2004</strain>
    </source>
</reference>
<dbReference type="SUPFAM" id="SSF47576">
    <property type="entry name" value="Calponin-homology domain, CH-domain"/>
    <property type="match status" value="1"/>
</dbReference>
<dbReference type="InterPro" id="IPR001715">
    <property type="entry name" value="CH_dom"/>
</dbReference>
<dbReference type="GO" id="GO:0051015">
    <property type="term" value="F:actin filament binding"/>
    <property type="evidence" value="ECO:0007669"/>
    <property type="project" value="TreeGrafter"/>
</dbReference>
<reference evidence="4" key="1">
    <citation type="submission" date="2012-12" db="EMBL/GenBank/DDBJ databases">
        <authorList>
            <person name="Hellsten U."/>
            <person name="Grimwood J."/>
            <person name="Chapman J.A."/>
            <person name="Shapiro H."/>
            <person name="Aerts A."/>
            <person name="Otillar R.P."/>
            <person name="Terry A.Y."/>
            <person name="Boore J.L."/>
            <person name="Simakov O."/>
            <person name="Marletaz F."/>
            <person name="Cho S.-J."/>
            <person name="Edsinger-Gonzales E."/>
            <person name="Havlak P."/>
            <person name="Kuo D.-H."/>
            <person name="Larsson T."/>
            <person name="Lv J."/>
            <person name="Arendt D."/>
            <person name="Savage R."/>
            <person name="Osoegawa K."/>
            <person name="de Jong P."/>
            <person name="Lindberg D.R."/>
            <person name="Seaver E.C."/>
            <person name="Weisblat D.A."/>
            <person name="Putnam N.H."/>
            <person name="Grigoriev I.V."/>
            <person name="Rokhsar D.S."/>
        </authorList>
    </citation>
    <scope>NUCLEOTIDE SEQUENCE</scope>
    <source>
        <strain evidence="4">I ESC-2004</strain>
    </source>
</reference>
<dbReference type="PROSITE" id="PS50021">
    <property type="entry name" value="CH"/>
    <property type="match status" value="1"/>
</dbReference>
<dbReference type="SMART" id="SM00033">
    <property type="entry name" value="CH"/>
    <property type="match status" value="1"/>
</dbReference>
<dbReference type="Gene3D" id="1.10.418.10">
    <property type="entry name" value="Calponin-like domain"/>
    <property type="match status" value="1"/>
</dbReference>
<dbReference type="AlphaFoldDB" id="R7UJL5"/>
<accession>R7UJL5</accession>
<dbReference type="EMBL" id="AMQN01007319">
    <property type="status" value="NOT_ANNOTATED_CDS"/>
    <property type="molecule type" value="Genomic_DNA"/>
</dbReference>
<dbReference type="PANTHER" id="PTHR47385">
    <property type="entry name" value="CALPONIN"/>
    <property type="match status" value="1"/>
</dbReference>
<evidence type="ECO:0000259" key="1">
    <source>
        <dbReference type="PROSITE" id="PS50021"/>
    </source>
</evidence>
<evidence type="ECO:0000313" key="4">
    <source>
        <dbReference type="Proteomes" id="UP000014760"/>
    </source>
</evidence>
<dbReference type="EMBL" id="KB300427">
    <property type="protein sequence ID" value="ELU06754.1"/>
    <property type="molecule type" value="Genomic_DNA"/>
</dbReference>
<proteinExistence type="predicted"/>